<keyword evidence="14" id="KW-1185">Reference proteome</keyword>
<evidence type="ECO:0000256" key="12">
    <source>
        <dbReference type="RuleBase" id="RU004516"/>
    </source>
</evidence>
<comment type="pathway">
    <text evidence="3">Amino-acid biosynthesis; L-valine biosynthesis; L-valine from pyruvate: step 4/4.</text>
</comment>
<organism evidence="13 14">
    <name type="scientific">Rufibacter sediminis</name>
    <dbReference type="NCBI Taxonomy" id="2762756"/>
    <lineage>
        <taxon>Bacteria</taxon>
        <taxon>Pseudomonadati</taxon>
        <taxon>Bacteroidota</taxon>
        <taxon>Cytophagia</taxon>
        <taxon>Cytophagales</taxon>
        <taxon>Hymenobacteraceae</taxon>
        <taxon>Rufibacter</taxon>
    </lineage>
</organism>
<gene>
    <name evidence="13" type="ORF">H7U12_17860</name>
</gene>
<keyword evidence="7 12" id="KW-0663">Pyridoxal phosphate</keyword>
<comment type="caution">
    <text evidence="13">The sequence shown here is derived from an EMBL/GenBank/DDBJ whole genome shotgun (WGS) entry which is preliminary data.</text>
</comment>
<dbReference type="EMBL" id="JACOAF010000042">
    <property type="protein sequence ID" value="MBC3541565.1"/>
    <property type="molecule type" value="Genomic_DNA"/>
</dbReference>
<evidence type="ECO:0000256" key="6">
    <source>
        <dbReference type="ARBA" id="ARBA00013053"/>
    </source>
</evidence>
<dbReference type="RefSeq" id="WP_186640580.1">
    <property type="nucleotide sequence ID" value="NZ_JACOAF010000042.1"/>
</dbReference>
<evidence type="ECO:0000256" key="4">
    <source>
        <dbReference type="ARBA" id="ARBA00005072"/>
    </source>
</evidence>
<evidence type="ECO:0000256" key="5">
    <source>
        <dbReference type="ARBA" id="ARBA00009320"/>
    </source>
</evidence>
<dbReference type="InterPro" id="IPR001544">
    <property type="entry name" value="Aminotrans_IV"/>
</dbReference>
<dbReference type="InterPro" id="IPR043132">
    <property type="entry name" value="BCAT-like_C"/>
</dbReference>
<dbReference type="Gene3D" id="3.30.470.10">
    <property type="match status" value="1"/>
</dbReference>
<dbReference type="PROSITE" id="PS00770">
    <property type="entry name" value="AA_TRANSFER_CLASS_4"/>
    <property type="match status" value="1"/>
</dbReference>
<dbReference type="Gene3D" id="3.20.10.10">
    <property type="entry name" value="D-amino Acid Aminotransferase, subunit A, domain 2"/>
    <property type="match status" value="1"/>
</dbReference>
<dbReference type="InterPro" id="IPR018300">
    <property type="entry name" value="Aminotrans_IV_CS"/>
</dbReference>
<dbReference type="GO" id="GO:0008483">
    <property type="term" value="F:transaminase activity"/>
    <property type="evidence" value="ECO:0007669"/>
    <property type="project" value="UniProtKB-KW"/>
</dbReference>
<dbReference type="InterPro" id="IPR036038">
    <property type="entry name" value="Aminotransferase-like"/>
</dbReference>
<name>A0ABR6VWL0_9BACT</name>
<comment type="pathway">
    <text evidence="2">Amino-acid biosynthesis; L-isoleucine biosynthesis; L-isoleucine from 2-oxobutanoate: step 4/4.</text>
</comment>
<keyword evidence="13" id="KW-0032">Aminotransferase</keyword>
<evidence type="ECO:0000256" key="7">
    <source>
        <dbReference type="ARBA" id="ARBA00022898"/>
    </source>
</evidence>
<dbReference type="SUPFAM" id="SSF56752">
    <property type="entry name" value="D-aminoacid aminotransferase-like PLP-dependent enzymes"/>
    <property type="match status" value="1"/>
</dbReference>
<proteinExistence type="inferred from homology"/>
<keyword evidence="13" id="KW-0808">Transferase</keyword>
<dbReference type="InterPro" id="IPR043131">
    <property type="entry name" value="BCAT-like_N"/>
</dbReference>
<comment type="catalytic activity">
    <reaction evidence="9">
        <text>L-isoleucine + 2-oxoglutarate = (S)-3-methyl-2-oxopentanoate + L-glutamate</text>
        <dbReference type="Rhea" id="RHEA:24801"/>
        <dbReference type="ChEBI" id="CHEBI:16810"/>
        <dbReference type="ChEBI" id="CHEBI:29985"/>
        <dbReference type="ChEBI" id="CHEBI:35146"/>
        <dbReference type="ChEBI" id="CHEBI:58045"/>
        <dbReference type="EC" id="2.6.1.42"/>
    </reaction>
</comment>
<dbReference type="EC" id="2.6.1.42" evidence="6"/>
<evidence type="ECO:0000256" key="9">
    <source>
        <dbReference type="ARBA" id="ARBA00048798"/>
    </source>
</evidence>
<comment type="pathway">
    <text evidence="4">Amino-acid biosynthesis; L-leucine biosynthesis; L-leucine from 3-methyl-2-oxobutanoate: step 4/4.</text>
</comment>
<reference evidence="13 14" key="1">
    <citation type="journal article" date="2019" name="Int. J. Syst. Evol. Microbiol.">
        <title>Rufibacter sediminis sp. nov., isolated from freshwater lake sediment.</title>
        <authorList>
            <person name="Qu J.H."/>
            <person name="Zhang L.J."/>
            <person name="Fu Y.H."/>
            <person name="Li H.F."/>
        </authorList>
    </citation>
    <scope>NUCLEOTIDE SEQUENCE [LARGE SCALE GENOMIC DNA]</scope>
    <source>
        <strain evidence="13 14">H-1</strain>
    </source>
</reference>
<evidence type="ECO:0000256" key="10">
    <source>
        <dbReference type="ARBA" id="ARBA00049229"/>
    </source>
</evidence>
<evidence type="ECO:0000256" key="2">
    <source>
        <dbReference type="ARBA" id="ARBA00004824"/>
    </source>
</evidence>
<evidence type="ECO:0000256" key="3">
    <source>
        <dbReference type="ARBA" id="ARBA00004931"/>
    </source>
</evidence>
<accession>A0ABR6VWL0</accession>
<evidence type="ECO:0000256" key="1">
    <source>
        <dbReference type="ARBA" id="ARBA00001933"/>
    </source>
</evidence>
<protein>
    <recommendedName>
        <fullName evidence="6">branched-chain-amino-acid transaminase</fullName>
        <ecNumber evidence="6">2.6.1.42</ecNumber>
    </recommendedName>
</protein>
<dbReference type="Pfam" id="PF01063">
    <property type="entry name" value="Aminotran_4"/>
    <property type="match status" value="1"/>
</dbReference>
<dbReference type="InterPro" id="IPR050571">
    <property type="entry name" value="Class-IV_PLP-Dep_Aminotrnsfr"/>
</dbReference>
<evidence type="ECO:0000256" key="8">
    <source>
        <dbReference type="ARBA" id="ARBA00048212"/>
    </source>
</evidence>
<comment type="similarity">
    <text evidence="5 11">Belongs to the class-IV pyridoxal-phosphate-dependent aminotransferase family.</text>
</comment>
<sequence>MFLLYNGQLLPENELQLPLSNRAFQYNDGFFETIILENGKLRFWPEHQERITEAAAVLGLELPEEIMNETFQERVKELARRNEGLGNARIKLKVWRAGEGLYTPQTDQADWLVTTSPAPKVSEEPLHVGIAQSVCTVPSVFSSFKGIHSPVYVLASREKAAHGLDDVILLDPNGNLAELTASNLFWLKEKTLYTPALTTGCLNGIMRRKLLQWAKQKVWKVQEGLYHPEELASAAVVFAGNVTGLRGIETLNHEPMNLDPDLLQQIRSEIFQSGS</sequence>
<comment type="catalytic activity">
    <reaction evidence="10">
        <text>L-leucine + 2-oxoglutarate = 4-methyl-2-oxopentanoate + L-glutamate</text>
        <dbReference type="Rhea" id="RHEA:18321"/>
        <dbReference type="ChEBI" id="CHEBI:16810"/>
        <dbReference type="ChEBI" id="CHEBI:17865"/>
        <dbReference type="ChEBI" id="CHEBI:29985"/>
        <dbReference type="ChEBI" id="CHEBI:57427"/>
        <dbReference type="EC" id="2.6.1.42"/>
    </reaction>
</comment>
<dbReference type="PANTHER" id="PTHR42743:SF11">
    <property type="entry name" value="AMINODEOXYCHORISMATE LYASE"/>
    <property type="match status" value="1"/>
</dbReference>
<dbReference type="PANTHER" id="PTHR42743">
    <property type="entry name" value="AMINO-ACID AMINOTRANSFERASE"/>
    <property type="match status" value="1"/>
</dbReference>
<comment type="cofactor">
    <cofactor evidence="1 12">
        <name>pyridoxal 5'-phosphate</name>
        <dbReference type="ChEBI" id="CHEBI:597326"/>
    </cofactor>
</comment>
<comment type="catalytic activity">
    <reaction evidence="8">
        <text>L-valine + 2-oxoglutarate = 3-methyl-2-oxobutanoate + L-glutamate</text>
        <dbReference type="Rhea" id="RHEA:24813"/>
        <dbReference type="ChEBI" id="CHEBI:11851"/>
        <dbReference type="ChEBI" id="CHEBI:16810"/>
        <dbReference type="ChEBI" id="CHEBI:29985"/>
        <dbReference type="ChEBI" id="CHEBI:57762"/>
        <dbReference type="EC" id="2.6.1.42"/>
    </reaction>
</comment>
<evidence type="ECO:0000313" key="13">
    <source>
        <dbReference type="EMBL" id="MBC3541565.1"/>
    </source>
</evidence>
<evidence type="ECO:0000313" key="14">
    <source>
        <dbReference type="Proteomes" id="UP000659698"/>
    </source>
</evidence>
<evidence type="ECO:0000256" key="11">
    <source>
        <dbReference type="RuleBase" id="RU004106"/>
    </source>
</evidence>
<dbReference type="Proteomes" id="UP000659698">
    <property type="component" value="Unassembled WGS sequence"/>
</dbReference>